<evidence type="ECO:0000313" key="1">
    <source>
        <dbReference type="EMBL" id="EBY1555198.1"/>
    </source>
</evidence>
<protein>
    <submittedName>
        <fullName evidence="1">Uncharacterized protein</fullName>
    </submittedName>
</protein>
<accession>A0A5W8MI14</accession>
<reference evidence="1" key="1">
    <citation type="submission" date="2018-07" db="EMBL/GenBank/DDBJ databases">
        <authorList>
            <person name="Ashton P.M."/>
            <person name="Dallman T."/>
            <person name="Nair S."/>
            <person name="De Pinna E."/>
            <person name="Peters T."/>
            <person name="Grant K."/>
        </authorList>
    </citation>
    <scope>NUCLEOTIDE SEQUENCE</scope>
    <source>
        <strain evidence="1">357772</strain>
    </source>
</reference>
<dbReference type="AlphaFoldDB" id="A0A5W8MI14"/>
<sequence length="140" mass="15104">MHLWWFRSNNFTGAGRPRKGDVMDKNELIAAIQAAGQRLGRDVDVQGSKAELEIRLHELQDELGSVYETGGELHSSSGADGLARGDGHSRVVRVVVAQTLHLNVLNAGIWRADIVNAGETAHIAAEVARELQDVGLVSVC</sequence>
<gene>
    <name evidence="1" type="ORF">DU055_20080</name>
</gene>
<name>A0A5W8MI14_SALET</name>
<organism evidence="1">
    <name type="scientific">Salmonella enterica subsp. enterica serovar Hofit</name>
    <dbReference type="NCBI Taxonomy" id="2564537"/>
    <lineage>
        <taxon>Bacteria</taxon>
        <taxon>Pseudomonadati</taxon>
        <taxon>Pseudomonadota</taxon>
        <taxon>Gammaproteobacteria</taxon>
        <taxon>Enterobacterales</taxon>
        <taxon>Enterobacteriaceae</taxon>
        <taxon>Salmonella</taxon>
    </lineage>
</organism>
<dbReference type="Pfam" id="PF14000">
    <property type="entry name" value="Packaging_FI"/>
    <property type="match status" value="1"/>
</dbReference>
<comment type="caution">
    <text evidence="1">The sequence shown here is derived from an EMBL/GenBank/DDBJ whole genome shotgun (WGS) entry which is preliminary data.</text>
</comment>
<dbReference type="EMBL" id="AAHNFW010000089">
    <property type="protein sequence ID" value="EBY1555198.1"/>
    <property type="molecule type" value="Genomic_DNA"/>
</dbReference>
<proteinExistence type="predicted"/>
<dbReference type="InterPro" id="IPR025147">
    <property type="entry name" value="Packaging_FI"/>
</dbReference>